<protein>
    <submittedName>
        <fullName evidence="2">Uncharacterized protein</fullName>
    </submittedName>
</protein>
<keyword evidence="3" id="KW-1185">Reference proteome</keyword>
<feature type="region of interest" description="Disordered" evidence="1">
    <location>
        <begin position="107"/>
        <end position="138"/>
    </location>
</feature>
<evidence type="ECO:0000313" key="2">
    <source>
        <dbReference type="EMBL" id="KAK5631173.1"/>
    </source>
</evidence>
<feature type="compositionally biased region" description="Polar residues" evidence="1">
    <location>
        <begin position="119"/>
        <end position="131"/>
    </location>
</feature>
<comment type="caution">
    <text evidence="2">The sequence shown here is derived from an EMBL/GenBank/DDBJ whole genome shotgun (WGS) entry which is preliminary data.</text>
</comment>
<feature type="region of interest" description="Disordered" evidence="1">
    <location>
        <begin position="1"/>
        <end position="25"/>
    </location>
</feature>
<dbReference type="AlphaFoldDB" id="A0AAN7UR27"/>
<gene>
    <name evidence="2" type="ORF">RRF57_006888</name>
</gene>
<evidence type="ECO:0000313" key="3">
    <source>
        <dbReference type="Proteomes" id="UP001305414"/>
    </source>
</evidence>
<dbReference type="EMBL" id="JAWHQM010000018">
    <property type="protein sequence ID" value="KAK5631173.1"/>
    <property type="molecule type" value="Genomic_DNA"/>
</dbReference>
<proteinExistence type="predicted"/>
<dbReference type="Proteomes" id="UP001305414">
    <property type="component" value="Unassembled WGS sequence"/>
</dbReference>
<sequence>MPPKKAPSKLPSVNDLARETKADGCSLGNSTLKPIMDSYGIRNRSITPANASLSPDELDTHAKAQDTEQPTSDKEVVLDEIIVTGLPLKQKTSADVWRNSHAVESTMAEPTRLLRRSQRASSTSQKITTTSPVPPLDKGVTAKKQEFEIGILRDDDCKSDELSLSSTLKRRRLDHESSPRIASRKSRSKWNNPDDMLTDPKSPLVNAKLRVSLIVQIYNG</sequence>
<accession>A0AAN7UR27</accession>
<feature type="region of interest" description="Disordered" evidence="1">
    <location>
        <begin position="46"/>
        <end position="73"/>
    </location>
</feature>
<feature type="compositionally biased region" description="Basic and acidic residues" evidence="1">
    <location>
        <begin position="58"/>
        <end position="73"/>
    </location>
</feature>
<reference evidence="2 3" key="1">
    <citation type="submission" date="2023-10" db="EMBL/GenBank/DDBJ databases">
        <title>Draft genome sequence of Xylaria bambusicola isolate GMP-LS, the root and basal stem rot pathogen of sugarcane in Indonesia.</title>
        <authorList>
            <person name="Selvaraj P."/>
            <person name="Muralishankar V."/>
            <person name="Muruganantham S."/>
            <person name="Sp S."/>
            <person name="Haryani S."/>
            <person name="Lau K.J.X."/>
            <person name="Naqvi N.I."/>
        </authorList>
    </citation>
    <scope>NUCLEOTIDE SEQUENCE [LARGE SCALE GENOMIC DNA]</scope>
    <source>
        <strain evidence="2">GMP-LS</strain>
    </source>
</reference>
<evidence type="ECO:0000256" key="1">
    <source>
        <dbReference type="SAM" id="MobiDB-lite"/>
    </source>
</evidence>
<feature type="region of interest" description="Disordered" evidence="1">
    <location>
        <begin position="170"/>
        <end position="202"/>
    </location>
</feature>
<organism evidence="2 3">
    <name type="scientific">Xylaria bambusicola</name>
    <dbReference type="NCBI Taxonomy" id="326684"/>
    <lineage>
        <taxon>Eukaryota</taxon>
        <taxon>Fungi</taxon>
        <taxon>Dikarya</taxon>
        <taxon>Ascomycota</taxon>
        <taxon>Pezizomycotina</taxon>
        <taxon>Sordariomycetes</taxon>
        <taxon>Xylariomycetidae</taxon>
        <taxon>Xylariales</taxon>
        <taxon>Xylariaceae</taxon>
        <taxon>Xylaria</taxon>
    </lineage>
</organism>
<name>A0AAN7UR27_9PEZI</name>